<dbReference type="GO" id="GO:0006310">
    <property type="term" value="P:DNA recombination"/>
    <property type="evidence" value="ECO:0007669"/>
    <property type="project" value="UniProtKB-KW"/>
</dbReference>
<dbReference type="EMBL" id="RBWY01000002">
    <property type="protein sequence ID" value="RKS86035.1"/>
    <property type="molecule type" value="Genomic_DNA"/>
</dbReference>
<evidence type="ECO:0000256" key="2">
    <source>
        <dbReference type="ARBA" id="ARBA00008657"/>
    </source>
</evidence>
<dbReference type="GO" id="GO:0043590">
    <property type="term" value="C:bacterial nucleoid"/>
    <property type="evidence" value="ECO:0007669"/>
    <property type="project" value="TreeGrafter"/>
</dbReference>
<evidence type="ECO:0000256" key="1">
    <source>
        <dbReference type="ARBA" id="ARBA00004453"/>
    </source>
</evidence>
<keyword evidence="7" id="KW-1185">Reference proteome</keyword>
<dbReference type="Proteomes" id="UP000278542">
    <property type="component" value="Unassembled WGS sequence"/>
</dbReference>
<comment type="similarity">
    <text evidence="2">Belongs to the RdgC family.</text>
</comment>
<evidence type="ECO:0000256" key="4">
    <source>
        <dbReference type="ARBA" id="ARBA00022490"/>
    </source>
</evidence>
<keyword evidence="4" id="KW-0963">Cytoplasm</keyword>
<proteinExistence type="inferred from homology"/>
<protein>
    <recommendedName>
        <fullName evidence="3">Recombination-associated protein RdgC</fullName>
    </recommendedName>
</protein>
<evidence type="ECO:0000256" key="5">
    <source>
        <dbReference type="ARBA" id="ARBA00023172"/>
    </source>
</evidence>
<evidence type="ECO:0000313" key="6">
    <source>
        <dbReference type="EMBL" id="RKS86035.1"/>
    </source>
</evidence>
<evidence type="ECO:0000256" key="3">
    <source>
        <dbReference type="ARBA" id="ARBA00022296"/>
    </source>
</evidence>
<gene>
    <name evidence="6" type="ORF">DES39_1454</name>
</gene>
<name>A0A495RF65_9GAMM</name>
<dbReference type="OrthoDB" id="5290530at2"/>
<dbReference type="InterPro" id="IPR007476">
    <property type="entry name" value="RdgC"/>
</dbReference>
<dbReference type="Pfam" id="PF04381">
    <property type="entry name" value="RdgC"/>
    <property type="match status" value="1"/>
</dbReference>
<comment type="caution">
    <text evidence="6">The sequence shown here is derived from an EMBL/GenBank/DDBJ whole genome shotgun (WGS) entry which is preliminary data.</text>
</comment>
<dbReference type="PANTHER" id="PTHR38103:SF1">
    <property type="entry name" value="RECOMBINATION-ASSOCIATED PROTEIN RDGC"/>
    <property type="match status" value="1"/>
</dbReference>
<dbReference type="PANTHER" id="PTHR38103">
    <property type="entry name" value="RECOMBINATION-ASSOCIATED PROTEIN RDGC"/>
    <property type="match status" value="1"/>
</dbReference>
<evidence type="ECO:0000313" key="7">
    <source>
        <dbReference type="Proteomes" id="UP000278542"/>
    </source>
</evidence>
<dbReference type="NCBIfam" id="NF001464">
    <property type="entry name" value="PRK00321.1-5"/>
    <property type="match status" value="1"/>
</dbReference>
<keyword evidence="5" id="KW-0233">DNA recombination</keyword>
<accession>A0A495RF65</accession>
<dbReference type="AlphaFoldDB" id="A0A495RF65"/>
<organism evidence="6 7">
    <name type="scientific">Orbus hercynius</name>
    <dbReference type="NCBI Taxonomy" id="593135"/>
    <lineage>
        <taxon>Bacteria</taxon>
        <taxon>Pseudomonadati</taxon>
        <taxon>Pseudomonadota</taxon>
        <taxon>Gammaproteobacteria</taxon>
        <taxon>Orbales</taxon>
        <taxon>Orbaceae</taxon>
        <taxon>Orbus</taxon>
    </lineage>
</organism>
<reference evidence="6 7" key="1">
    <citation type="submission" date="2018-10" db="EMBL/GenBank/DDBJ databases">
        <title>Genomic Encyclopedia of Type Strains, Phase IV (KMG-IV): sequencing the most valuable type-strain genomes for metagenomic binning, comparative biology and taxonomic classification.</title>
        <authorList>
            <person name="Goeker M."/>
        </authorList>
    </citation>
    <scope>NUCLEOTIDE SEQUENCE [LARGE SCALE GENOMIC DNA]</scope>
    <source>
        <strain evidence="6 7">DSM 22228</strain>
    </source>
</reference>
<comment type="subcellular location">
    <subcellularLocation>
        <location evidence="1">Cytoplasm</location>
        <location evidence="1">Nucleoid</location>
    </subcellularLocation>
</comment>
<dbReference type="GO" id="GO:0000018">
    <property type="term" value="P:regulation of DNA recombination"/>
    <property type="evidence" value="ECO:0007669"/>
    <property type="project" value="TreeGrafter"/>
</dbReference>
<dbReference type="RefSeq" id="WP_121145113.1">
    <property type="nucleotide sequence ID" value="NZ_RBWY01000002.1"/>
</dbReference>
<dbReference type="GO" id="GO:0003690">
    <property type="term" value="F:double-stranded DNA binding"/>
    <property type="evidence" value="ECO:0007669"/>
    <property type="project" value="TreeGrafter"/>
</dbReference>
<sequence length="299" mass="34375">MVWFKNAIIYQLNKDNLLDKQLVEQAVNAAPFIPCDKTESTKSGWISPYGENSNNPLMIDIDGQLLLRLKKESKILPSSVIKQALTTKIAKQEDALNRKLKKTETIALKEEVFIDLLPRAFSKYQFFWLWIDTKQKRLIVDSSSFKQAEDLLALLRKEMGSLAITPRSSTKPLENLMTEWVRNTQHYPPLELGNEIELKDAIEESQVVRCKNQDMDSNEIFVHIDAGKQVSKLNLIDSRGVSFMLNRDDTLKRIKFDASILDKNEDYMPEERDKKIEADFLIMSSTLSETIDSLITITD</sequence>